<keyword evidence="3" id="KW-1185">Reference proteome</keyword>
<reference evidence="3" key="1">
    <citation type="journal article" date="2019" name="Int. J. Syst. Evol. Microbiol.">
        <title>The Global Catalogue of Microorganisms (GCM) 10K type strain sequencing project: providing services to taxonomists for standard genome sequencing and annotation.</title>
        <authorList>
            <consortium name="The Broad Institute Genomics Platform"/>
            <consortium name="The Broad Institute Genome Sequencing Center for Infectious Disease"/>
            <person name="Wu L."/>
            <person name="Ma J."/>
        </authorList>
    </citation>
    <scope>NUCLEOTIDE SEQUENCE [LARGE SCALE GENOMIC DNA]</scope>
    <source>
        <strain evidence="3">CGMCC 4.7237</strain>
    </source>
</reference>
<proteinExistence type="predicted"/>
<dbReference type="Proteomes" id="UP001595765">
    <property type="component" value="Unassembled WGS sequence"/>
</dbReference>
<feature type="region of interest" description="Disordered" evidence="1">
    <location>
        <begin position="1"/>
        <end position="72"/>
    </location>
</feature>
<comment type="caution">
    <text evidence="2">The sequence shown here is derived from an EMBL/GenBank/DDBJ whole genome shotgun (WGS) entry which is preliminary data.</text>
</comment>
<sequence length="72" mass="8034">MGAFDQFKDQADESADKRRTPAGNRRNKAAGVDNPGQMERGQRQDGQQRRTGVQDDPRERMGAESDEQGDLV</sequence>
<protein>
    <submittedName>
        <fullName evidence="2">Uncharacterized protein</fullName>
    </submittedName>
</protein>
<gene>
    <name evidence="2" type="ORF">ACFO3J_19925</name>
</gene>
<evidence type="ECO:0000313" key="3">
    <source>
        <dbReference type="Proteomes" id="UP001595765"/>
    </source>
</evidence>
<organism evidence="2 3">
    <name type="scientific">Streptomyces polygonati</name>
    <dbReference type="NCBI Taxonomy" id="1617087"/>
    <lineage>
        <taxon>Bacteria</taxon>
        <taxon>Bacillati</taxon>
        <taxon>Actinomycetota</taxon>
        <taxon>Actinomycetes</taxon>
        <taxon>Kitasatosporales</taxon>
        <taxon>Streptomycetaceae</taxon>
        <taxon>Streptomyces</taxon>
    </lineage>
</organism>
<feature type="compositionally biased region" description="Basic and acidic residues" evidence="1">
    <location>
        <begin position="40"/>
        <end position="63"/>
    </location>
</feature>
<dbReference type="RefSeq" id="WP_386430807.1">
    <property type="nucleotide sequence ID" value="NZ_JBHSBB010000013.1"/>
</dbReference>
<feature type="compositionally biased region" description="Basic and acidic residues" evidence="1">
    <location>
        <begin position="1"/>
        <end position="19"/>
    </location>
</feature>
<name>A0ABV8HS01_9ACTN</name>
<accession>A0ABV8HS01</accession>
<dbReference type="EMBL" id="JBHSBB010000013">
    <property type="protein sequence ID" value="MFC4033733.1"/>
    <property type="molecule type" value="Genomic_DNA"/>
</dbReference>
<evidence type="ECO:0000313" key="2">
    <source>
        <dbReference type="EMBL" id="MFC4033733.1"/>
    </source>
</evidence>
<evidence type="ECO:0000256" key="1">
    <source>
        <dbReference type="SAM" id="MobiDB-lite"/>
    </source>
</evidence>